<proteinExistence type="predicted"/>
<dbReference type="EMBL" id="JAEQNE010000003">
    <property type="protein sequence ID" value="MBL0392269.1"/>
    <property type="molecule type" value="Genomic_DNA"/>
</dbReference>
<comment type="caution">
    <text evidence="2">The sequence shown here is derived from an EMBL/GenBank/DDBJ whole genome shotgun (WGS) entry which is preliminary data.</text>
</comment>
<dbReference type="PANTHER" id="PTHR30543">
    <property type="entry name" value="CHROMATE REDUCTASE"/>
    <property type="match status" value="1"/>
</dbReference>
<sequence>MNQAAPVSLLVIPGSSRTGSLNLRLARAASRIAEAQGASVHLLDLRALGLPLYDGDIEASEGVPERAGELIDAIVAADAVLLVTPEYNGFPTPLVVNAFDWLSRAPASGARPAGLKATAGKPVGLLSASPGPLGGLRSMNYLRQYLQMAFAMLVHPRQFALSRADQAFDAAGELKEEKARETVGGVVASLLELASALRAARAT</sequence>
<name>A0A937CU54_9BURK</name>
<dbReference type="AlphaFoldDB" id="A0A937CU54"/>
<dbReference type="Proteomes" id="UP000599109">
    <property type="component" value="Unassembled WGS sequence"/>
</dbReference>
<dbReference type="InterPro" id="IPR050712">
    <property type="entry name" value="NAD(P)H-dep_reductase"/>
</dbReference>
<dbReference type="Pfam" id="PF03358">
    <property type="entry name" value="FMN_red"/>
    <property type="match status" value="1"/>
</dbReference>
<dbReference type="RefSeq" id="WP_201674905.1">
    <property type="nucleotide sequence ID" value="NZ_JAEQNE010000003.1"/>
</dbReference>
<dbReference type="InterPro" id="IPR029039">
    <property type="entry name" value="Flavoprotein-like_sf"/>
</dbReference>
<keyword evidence="3" id="KW-1185">Reference proteome</keyword>
<organism evidence="2 3">
    <name type="scientific">Ramlibacter monticola</name>
    <dbReference type="NCBI Taxonomy" id="1926872"/>
    <lineage>
        <taxon>Bacteria</taxon>
        <taxon>Pseudomonadati</taxon>
        <taxon>Pseudomonadota</taxon>
        <taxon>Betaproteobacteria</taxon>
        <taxon>Burkholderiales</taxon>
        <taxon>Comamonadaceae</taxon>
        <taxon>Ramlibacter</taxon>
    </lineage>
</organism>
<evidence type="ECO:0000313" key="2">
    <source>
        <dbReference type="EMBL" id="MBL0392269.1"/>
    </source>
</evidence>
<feature type="domain" description="NADPH-dependent FMN reductase-like" evidence="1">
    <location>
        <begin position="9"/>
        <end position="164"/>
    </location>
</feature>
<dbReference type="Gene3D" id="3.40.50.360">
    <property type="match status" value="1"/>
</dbReference>
<accession>A0A937CU54</accession>
<protein>
    <submittedName>
        <fullName evidence="2">NAD(P)H-dependent oxidoreductase</fullName>
    </submittedName>
</protein>
<evidence type="ECO:0000259" key="1">
    <source>
        <dbReference type="Pfam" id="PF03358"/>
    </source>
</evidence>
<dbReference type="PANTHER" id="PTHR30543:SF21">
    <property type="entry name" value="NAD(P)H-DEPENDENT FMN REDUCTASE LOT6"/>
    <property type="match status" value="1"/>
</dbReference>
<reference evidence="2 3" key="1">
    <citation type="journal article" date="2017" name="Int. J. Syst. Evol. Microbiol.">
        <title>Ramlibacter monticola sp. nov., isolated from forest soil.</title>
        <authorList>
            <person name="Chaudhary D.K."/>
            <person name="Kim J."/>
        </authorList>
    </citation>
    <scope>NUCLEOTIDE SEQUENCE [LARGE SCALE GENOMIC DNA]</scope>
    <source>
        <strain evidence="2 3">KACC 19175</strain>
    </source>
</reference>
<dbReference type="InterPro" id="IPR005025">
    <property type="entry name" value="FMN_Rdtase-like_dom"/>
</dbReference>
<gene>
    <name evidence="2" type="ORF">JJ685_14110</name>
</gene>
<evidence type="ECO:0000313" key="3">
    <source>
        <dbReference type="Proteomes" id="UP000599109"/>
    </source>
</evidence>
<dbReference type="GO" id="GO:0010181">
    <property type="term" value="F:FMN binding"/>
    <property type="evidence" value="ECO:0007669"/>
    <property type="project" value="TreeGrafter"/>
</dbReference>
<dbReference type="GO" id="GO:0016491">
    <property type="term" value="F:oxidoreductase activity"/>
    <property type="evidence" value="ECO:0007669"/>
    <property type="project" value="InterPro"/>
</dbReference>
<dbReference type="GO" id="GO:0005829">
    <property type="term" value="C:cytosol"/>
    <property type="evidence" value="ECO:0007669"/>
    <property type="project" value="TreeGrafter"/>
</dbReference>
<dbReference type="SUPFAM" id="SSF52218">
    <property type="entry name" value="Flavoproteins"/>
    <property type="match status" value="1"/>
</dbReference>